<dbReference type="InterPro" id="IPR012933">
    <property type="entry name" value="HicA_mRNA_interferase"/>
</dbReference>
<dbReference type="GO" id="GO:0004519">
    <property type="term" value="F:endonuclease activity"/>
    <property type="evidence" value="ECO:0007669"/>
    <property type="project" value="UniProtKB-KW"/>
</dbReference>
<dbReference type="AlphaFoldDB" id="A0A0G1X152"/>
<gene>
    <name evidence="8" type="ORF">UY67_C0004G0039</name>
</gene>
<dbReference type="InterPro" id="IPR038570">
    <property type="entry name" value="HicA_sf"/>
</dbReference>
<keyword evidence="4" id="KW-0255">Endonuclease</keyword>
<evidence type="ECO:0000256" key="7">
    <source>
        <dbReference type="ARBA" id="ARBA00023016"/>
    </source>
</evidence>
<keyword evidence="5" id="KW-0378">Hydrolase</keyword>
<evidence type="ECO:0000256" key="2">
    <source>
        <dbReference type="ARBA" id="ARBA00022649"/>
    </source>
</evidence>
<evidence type="ECO:0000256" key="3">
    <source>
        <dbReference type="ARBA" id="ARBA00022722"/>
    </source>
</evidence>
<dbReference type="GO" id="GO:0016787">
    <property type="term" value="F:hydrolase activity"/>
    <property type="evidence" value="ECO:0007669"/>
    <property type="project" value="UniProtKB-KW"/>
</dbReference>
<comment type="caution">
    <text evidence="8">The sequence shown here is derived from an EMBL/GenBank/DDBJ whole genome shotgun (WGS) entry which is preliminary data.</text>
</comment>
<dbReference type="EMBL" id="LCQW01000004">
    <property type="protein sequence ID" value="KKW24721.1"/>
    <property type="molecule type" value="Genomic_DNA"/>
</dbReference>
<dbReference type="STRING" id="1618671.UY67_C0004G0039"/>
<evidence type="ECO:0008006" key="10">
    <source>
        <dbReference type="Google" id="ProtNLM"/>
    </source>
</evidence>
<sequence length="73" mass="7976">MSKLPALSGAEMIKILERKGYSKIRTRGSHVRLYPPPYLSEAKKVTVPLHKKLKAGTLSGIMKDAGLTVGDLK</sequence>
<evidence type="ECO:0000256" key="6">
    <source>
        <dbReference type="ARBA" id="ARBA00022884"/>
    </source>
</evidence>
<dbReference type="GO" id="GO:0003729">
    <property type="term" value="F:mRNA binding"/>
    <property type="evidence" value="ECO:0007669"/>
    <property type="project" value="InterPro"/>
</dbReference>
<evidence type="ECO:0000313" key="8">
    <source>
        <dbReference type="EMBL" id="KKW24721.1"/>
    </source>
</evidence>
<evidence type="ECO:0000256" key="1">
    <source>
        <dbReference type="ARBA" id="ARBA00006620"/>
    </source>
</evidence>
<evidence type="ECO:0000313" key="9">
    <source>
        <dbReference type="Proteomes" id="UP000034273"/>
    </source>
</evidence>
<dbReference type="Gene3D" id="3.30.920.30">
    <property type="entry name" value="Hypothetical protein"/>
    <property type="match status" value="1"/>
</dbReference>
<keyword evidence="2" id="KW-1277">Toxin-antitoxin system</keyword>
<dbReference type="Pfam" id="PF07927">
    <property type="entry name" value="HicA_toxin"/>
    <property type="match status" value="1"/>
</dbReference>
<dbReference type="SUPFAM" id="SSF54786">
    <property type="entry name" value="YcfA/nrd intein domain"/>
    <property type="match status" value="1"/>
</dbReference>
<keyword evidence="3" id="KW-0540">Nuclease</keyword>
<protein>
    <recommendedName>
        <fullName evidence="10">YcfA family protein</fullName>
    </recommendedName>
</protein>
<organism evidence="8 9">
    <name type="scientific">Candidatus Kaiserbacteria bacterium GW2011_GWA2_52_12</name>
    <dbReference type="NCBI Taxonomy" id="1618671"/>
    <lineage>
        <taxon>Bacteria</taxon>
        <taxon>Candidatus Kaiseribacteriota</taxon>
    </lineage>
</organism>
<comment type="similarity">
    <text evidence="1">Belongs to the HicA mRNA interferase family.</text>
</comment>
<dbReference type="Proteomes" id="UP000034273">
    <property type="component" value="Unassembled WGS sequence"/>
</dbReference>
<name>A0A0G1X152_9BACT</name>
<proteinExistence type="inferred from homology"/>
<keyword evidence="6" id="KW-0694">RNA-binding</keyword>
<evidence type="ECO:0000256" key="4">
    <source>
        <dbReference type="ARBA" id="ARBA00022759"/>
    </source>
</evidence>
<keyword evidence="7" id="KW-0346">Stress response</keyword>
<reference evidence="8 9" key="1">
    <citation type="journal article" date="2015" name="Nature">
        <title>rRNA introns, odd ribosomes, and small enigmatic genomes across a large radiation of phyla.</title>
        <authorList>
            <person name="Brown C.T."/>
            <person name="Hug L.A."/>
            <person name="Thomas B.C."/>
            <person name="Sharon I."/>
            <person name="Castelle C.J."/>
            <person name="Singh A."/>
            <person name="Wilkins M.J."/>
            <person name="Williams K.H."/>
            <person name="Banfield J.F."/>
        </authorList>
    </citation>
    <scope>NUCLEOTIDE SEQUENCE [LARGE SCALE GENOMIC DNA]</scope>
</reference>
<accession>A0A0G1X152</accession>
<evidence type="ECO:0000256" key="5">
    <source>
        <dbReference type="ARBA" id="ARBA00022801"/>
    </source>
</evidence>